<feature type="domain" description="Major facilitator superfamily (MFS) profile" evidence="4">
    <location>
        <begin position="27"/>
        <end position="304"/>
    </location>
</feature>
<evidence type="ECO:0000256" key="2">
    <source>
        <dbReference type="SAM" id="MobiDB-lite"/>
    </source>
</evidence>
<dbReference type="Proteomes" id="UP000094526">
    <property type="component" value="Unassembled WGS sequence"/>
</dbReference>
<dbReference type="OrthoDB" id="10027823at2759"/>
<sequence length="304" mass="33026">MADSQEDVTPPPDSTSSQLLRPVRAFLKELGLVTLYHSHVDTKILILQRFVRLFAYGGSTLILASYLSDLGNEDARIGLFMTLTLVGDVFISFLLTLIADQIGRRWILVLGAALMCASGVVFGLSGNYWVLLAAAILGVISPAGNEIGPFRAIEESTIAHLTSKEERSDVYAWYSLIGTAGTALGFIGCGWVITYLRDERHFGTIAAYRIIFFVYAAVGIVKLCLALMLSKACELDPKPKPANVTEATPLLGNGTASTKDDNDDDAKPRQWRLLPNISKESRVVLIQLCVLFAFDNLASGLAPL</sequence>
<dbReference type="Gene3D" id="1.20.1250.20">
    <property type="entry name" value="MFS general substrate transporter like domains"/>
    <property type="match status" value="1"/>
</dbReference>
<evidence type="ECO:0000256" key="1">
    <source>
        <dbReference type="ARBA" id="ARBA00004141"/>
    </source>
</evidence>
<dbReference type="PANTHER" id="PTHR23520">
    <property type="entry name" value="TRANSPORTER, PUTATIVE (AFU_ORTHOLOGUE AFUA_3G04000)-RELATED"/>
    <property type="match status" value="1"/>
</dbReference>
<evidence type="ECO:0000259" key="4">
    <source>
        <dbReference type="PROSITE" id="PS50850"/>
    </source>
</evidence>
<dbReference type="eggNOG" id="ENOG502QTZH">
    <property type="taxonomic scope" value="Eukaryota"/>
</dbReference>
<dbReference type="GO" id="GO:0000329">
    <property type="term" value="C:fungal-type vacuole membrane"/>
    <property type="evidence" value="ECO:0007669"/>
    <property type="project" value="TreeGrafter"/>
</dbReference>
<keyword evidence="3" id="KW-0812">Transmembrane</keyword>
<accession>A0A1C1CUG2</accession>
<dbReference type="EMBL" id="LGRB01000009">
    <property type="protein sequence ID" value="OCT52143.1"/>
    <property type="molecule type" value="Genomic_DNA"/>
</dbReference>
<keyword evidence="6" id="KW-1185">Reference proteome</keyword>
<feature type="transmembrane region" description="Helical" evidence="3">
    <location>
        <begin position="106"/>
        <end position="124"/>
    </location>
</feature>
<feature type="transmembrane region" description="Helical" evidence="3">
    <location>
        <begin position="171"/>
        <end position="193"/>
    </location>
</feature>
<keyword evidence="3" id="KW-1133">Transmembrane helix</keyword>
<name>A0A1C1CUG2_9EURO</name>
<evidence type="ECO:0000313" key="5">
    <source>
        <dbReference type="EMBL" id="OCT52143.1"/>
    </source>
</evidence>
<dbReference type="GO" id="GO:0022857">
    <property type="term" value="F:transmembrane transporter activity"/>
    <property type="evidence" value="ECO:0007669"/>
    <property type="project" value="InterPro"/>
</dbReference>
<dbReference type="InterPro" id="IPR036259">
    <property type="entry name" value="MFS_trans_sf"/>
</dbReference>
<reference evidence="6" key="1">
    <citation type="submission" date="2015-07" db="EMBL/GenBank/DDBJ databases">
        <authorList>
            <person name="Teixeira M.M."/>
            <person name="Souza R.C."/>
            <person name="Almeida L.G."/>
            <person name="Vicente V.A."/>
            <person name="de Hoog S."/>
            <person name="Bocca A.L."/>
            <person name="de Almeida S.R."/>
            <person name="Vasconcelos A.T."/>
            <person name="Felipe M.S."/>
        </authorList>
    </citation>
    <scope>NUCLEOTIDE SEQUENCE [LARGE SCALE GENOMIC DNA]</scope>
    <source>
        <strain evidence="6">KSF</strain>
    </source>
</reference>
<dbReference type="PROSITE" id="PS50850">
    <property type="entry name" value="MFS"/>
    <property type="match status" value="1"/>
</dbReference>
<feature type="transmembrane region" description="Helical" evidence="3">
    <location>
        <begin position="50"/>
        <end position="67"/>
    </location>
</feature>
<dbReference type="PANTHER" id="PTHR23520:SF5">
    <property type="entry name" value="TRANSPORTER, PUTATIVE (AFU_ORTHOLOGUE AFUA_3G04000)-RELATED"/>
    <property type="match status" value="1"/>
</dbReference>
<feature type="transmembrane region" description="Helical" evidence="3">
    <location>
        <begin position="79"/>
        <end position="99"/>
    </location>
</feature>
<dbReference type="STRING" id="86049.A0A1C1CUG2"/>
<dbReference type="Pfam" id="PF07690">
    <property type="entry name" value="MFS_1"/>
    <property type="match status" value="1"/>
</dbReference>
<comment type="subcellular location">
    <subcellularLocation>
        <location evidence="1">Membrane</location>
        <topology evidence="1">Multi-pass membrane protein</topology>
    </subcellularLocation>
</comment>
<proteinExistence type="predicted"/>
<evidence type="ECO:0000256" key="3">
    <source>
        <dbReference type="SAM" id="Phobius"/>
    </source>
</evidence>
<organism evidence="5 6">
    <name type="scientific">Cladophialophora carrionii</name>
    <dbReference type="NCBI Taxonomy" id="86049"/>
    <lineage>
        <taxon>Eukaryota</taxon>
        <taxon>Fungi</taxon>
        <taxon>Dikarya</taxon>
        <taxon>Ascomycota</taxon>
        <taxon>Pezizomycotina</taxon>
        <taxon>Eurotiomycetes</taxon>
        <taxon>Chaetothyriomycetidae</taxon>
        <taxon>Chaetothyriales</taxon>
        <taxon>Herpotrichiellaceae</taxon>
        <taxon>Cladophialophora</taxon>
    </lineage>
</organism>
<gene>
    <name evidence="5" type="ORF">CLCR_08842</name>
</gene>
<dbReference type="AlphaFoldDB" id="A0A1C1CUG2"/>
<comment type="caution">
    <text evidence="5">The sequence shown here is derived from an EMBL/GenBank/DDBJ whole genome shotgun (WGS) entry which is preliminary data.</text>
</comment>
<dbReference type="SUPFAM" id="SSF103473">
    <property type="entry name" value="MFS general substrate transporter"/>
    <property type="match status" value="1"/>
</dbReference>
<protein>
    <submittedName>
        <fullName evidence="5">Putative MFS transporter</fullName>
    </submittedName>
</protein>
<keyword evidence="3" id="KW-0472">Membrane</keyword>
<feature type="transmembrane region" description="Helical" evidence="3">
    <location>
        <begin position="130"/>
        <end position="150"/>
    </location>
</feature>
<feature type="transmembrane region" description="Helical" evidence="3">
    <location>
        <begin position="205"/>
        <end position="229"/>
    </location>
</feature>
<dbReference type="InterPro" id="IPR020846">
    <property type="entry name" value="MFS_dom"/>
</dbReference>
<evidence type="ECO:0000313" key="6">
    <source>
        <dbReference type="Proteomes" id="UP000094526"/>
    </source>
</evidence>
<feature type="region of interest" description="Disordered" evidence="2">
    <location>
        <begin position="244"/>
        <end position="266"/>
    </location>
</feature>
<dbReference type="InterPro" id="IPR011701">
    <property type="entry name" value="MFS"/>
</dbReference>
<dbReference type="VEuPathDB" id="FungiDB:CLCR_08842"/>
<dbReference type="VEuPathDB" id="FungiDB:G647_06010"/>